<dbReference type="EMBL" id="JGYN01000020">
    <property type="protein sequence ID" value="KFI49744.1"/>
    <property type="molecule type" value="Genomic_DNA"/>
</dbReference>
<protein>
    <submittedName>
        <fullName evidence="1">Phage protein</fullName>
    </submittedName>
</protein>
<reference evidence="1 2" key="1">
    <citation type="submission" date="2014-03" db="EMBL/GenBank/DDBJ databases">
        <title>Genomics of Bifidobacteria.</title>
        <authorList>
            <person name="Ventura M."/>
            <person name="Milani C."/>
            <person name="Lugli G.A."/>
        </authorList>
    </citation>
    <scope>NUCLEOTIDE SEQUENCE [LARGE SCALE GENOMIC DNA]</scope>
    <source>
        <strain evidence="1 2">DSM 23969</strain>
    </source>
</reference>
<sequence length="118" mass="13377">MLSIETTLVQFLNHQPELSGIPVSTDVPAKRPEQFVTIERVGGDESPFTDRPLLAIQCWDTSRVQAAFLAQRVKVLLERATRIPAVARVRIESTLNYPLDERSPRYQITAELTVHKHT</sequence>
<evidence type="ECO:0000313" key="2">
    <source>
        <dbReference type="Proteomes" id="UP000029108"/>
    </source>
</evidence>
<dbReference type="Proteomes" id="UP000029108">
    <property type="component" value="Unassembled WGS sequence"/>
</dbReference>
<dbReference type="eggNOG" id="ENOG5031Y9I">
    <property type="taxonomic scope" value="Bacteria"/>
</dbReference>
<dbReference type="AlphaFoldDB" id="A0A086ZT94"/>
<dbReference type="STRING" id="1437608.GCA_000771645_00974"/>
<dbReference type="RefSeq" id="WP_033492275.1">
    <property type="nucleotide sequence ID" value="NZ_JDUU01000002.1"/>
</dbReference>
<accession>A0A086ZT94</accession>
<proteinExistence type="predicted"/>
<evidence type="ECO:0000313" key="1">
    <source>
        <dbReference type="EMBL" id="KFI49744.1"/>
    </source>
</evidence>
<dbReference type="OrthoDB" id="4794185at2"/>
<organism evidence="1 2">
    <name type="scientific">Bifidobacterium biavatii DSM 23969</name>
    <dbReference type="NCBI Taxonomy" id="1437608"/>
    <lineage>
        <taxon>Bacteria</taxon>
        <taxon>Bacillati</taxon>
        <taxon>Actinomycetota</taxon>
        <taxon>Actinomycetes</taxon>
        <taxon>Bifidobacteriales</taxon>
        <taxon>Bifidobacteriaceae</taxon>
        <taxon>Bifidobacterium</taxon>
    </lineage>
</organism>
<keyword evidence="2" id="KW-1185">Reference proteome</keyword>
<name>A0A086ZT94_9BIFI</name>
<comment type="caution">
    <text evidence="1">The sequence shown here is derived from an EMBL/GenBank/DDBJ whole genome shotgun (WGS) entry which is preliminary data.</text>
</comment>
<gene>
    <name evidence="1" type="ORF">BBIA_1432</name>
</gene>